<comment type="caution">
    <text evidence="2">The sequence shown here is derived from an EMBL/GenBank/DDBJ whole genome shotgun (WGS) entry which is preliminary data.</text>
</comment>
<organism evidence="2 3">
    <name type="scientific">Novosphingobium aureum</name>
    <dbReference type="NCBI Taxonomy" id="2792964"/>
    <lineage>
        <taxon>Bacteria</taxon>
        <taxon>Pseudomonadati</taxon>
        <taxon>Pseudomonadota</taxon>
        <taxon>Alphaproteobacteria</taxon>
        <taxon>Sphingomonadales</taxon>
        <taxon>Sphingomonadaceae</taxon>
        <taxon>Novosphingobium</taxon>
    </lineage>
</organism>
<keyword evidence="3" id="KW-1185">Reference proteome</keyword>
<feature type="transmembrane region" description="Helical" evidence="1">
    <location>
        <begin position="52"/>
        <end position="71"/>
    </location>
</feature>
<protein>
    <submittedName>
        <fullName evidence="2">Uncharacterized protein</fullName>
    </submittedName>
</protein>
<evidence type="ECO:0000313" key="3">
    <source>
        <dbReference type="Proteomes" id="UP000617634"/>
    </source>
</evidence>
<keyword evidence="1" id="KW-0812">Transmembrane</keyword>
<evidence type="ECO:0000256" key="1">
    <source>
        <dbReference type="SAM" id="Phobius"/>
    </source>
</evidence>
<evidence type="ECO:0000313" key="2">
    <source>
        <dbReference type="EMBL" id="MBH0113249.1"/>
    </source>
</evidence>
<proteinExistence type="predicted"/>
<keyword evidence="1" id="KW-1133">Transmembrane helix</keyword>
<dbReference type="Proteomes" id="UP000617634">
    <property type="component" value="Unassembled WGS sequence"/>
</dbReference>
<dbReference type="AlphaFoldDB" id="A0A931HD62"/>
<name>A0A931HD62_9SPHN</name>
<reference evidence="2" key="1">
    <citation type="submission" date="2020-11" db="EMBL/GenBank/DDBJ databases">
        <title>Novosphingobium aureum sp. nov., a marine bacterium isolated from sediment of a salt flat.</title>
        <authorList>
            <person name="Yoo Y."/>
            <person name="Kim J.-J."/>
        </authorList>
    </citation>
    <scope>NUCLEOTIDE SEQUENCE</scope>
    <source>
        <strain evidence="2">YJ-S2-02</strain>
    </source>
</reference>
<dbReference type="EMBL" id="JADZGI010000001">
    <property type="protein sequence ID" value="MBH0113249.1"/>
    <property type="molecule type" value="Genomic_DNA"/>
</dbReference>
<gene>
    <name evidence="2" type="ORF">I5E68_09855</name>
</gene>
<keyword evidence="1" id="KW-0472">Membrane</keyword>
<accession>A0A931HD62</accession>
<dbReference type="RefSeq" id="WP_197163329.1">
    <property type="nucleotide sequence ID" value="NZ_JADZGI010000001.1"/>
</dbReference>
<sequence>MPIDQEARDAASRALAQISAHEDICAIRYQAIRDEVSGIRDEVSGIKGMLKWAGTTSFLIVVSLLGFLANAQLEANDERARQQQQMIDALQEKLRHEQTPPRRNP</sequence>